<protein>
    <submittedName>
        <fullName evidence="1">Uncharacterized protein</fullName>
    </submittedName>
</protein>
<proteinExistence type="predicted"/>
<dbReference type="EMBL" id="AJWZ01004599">
    <property type="protein sequence ID" value="EKC64983.1"/>
    <property type="molecule type" value="Genomic_DNA"/>
</dbReference>
<comment type="caution">
    <text evidence="1">The sequence shown here is derived from an EMBL/GenBank/DDBJ whole genome shotgun (WGS) entry which is preliminary data.</text>
</comment>
<organism evidence="1">
    <name type="scientific">human gut metagenome</name>
    <dbReference type="NCBI Taxonomy" id="408170"/>
    <lineage>
        <taxon>unclassified sequences</taxon>
        <taxon>metagenomes</taxon>
        <taxon>organismal metagenomes</taxon>
    </lineage>
</organism>
<name>K1T5R1_9ZZZZ</name>
<reference evidence="1" key="1">
    <citation type="journal article" date="2013" name="Environ. Microbiol.">
        <title>Microbiota from the distal guts of lean and obese adolescents exhibit partial functional redundancy besides clear differences in community structure.</title>
        <authorList>
            <person name="Ferrer M."/>
            <person name="Ruiz A."/>
            <person name="Lanza F."/>
            <person name="Haange S.B."/>
            <person name="Oberbach A."/>
            <person name="Till H."/>
            <person name="Bargiela R."/>
            <person name="Campoy C."/>
            <person name="Segura M.T."/>
            <person name="Richter M."/>
            <person name="von Bergen M."/>
            <person name="Seifert J."/>
            <person name="Suarez A."/>
        </authorList>
    </citation>
    <scope>NUCLEOTIDE SEQUENCE</scope>
</reference>
<feature type="non-terminal residue" evidence="1">
    <location>
        <position position="121"/>
    </location>
</feature>
<dbReference type="AlphaFoldDB" id="K1T5R1"/>
<accession>K1T5R1</accession>
<gene>
    <name evidence="1" type="ORF">OBE_06666</name>
</gene>
<evidence type="ECO:0000313" key="1">
    <source>
        <dbReference type="EMBL" id="EKC64983.1"/>
    </source>
</evidence>
<sequence>MVDVENWFEESMKSQYLINEFNKKVYEKDDLKIVNRSKTVKKNVRNSWISKRLYRKKVIRKFLLLNPSMKIKEIEPLNSVNNVIWLDKDAFTNGKKYNINHVNHMFLNKRGHIEVFTGRLE</sequence>